<dbReference type="AlphaFoldDB" id="A0A0A2UY86"/>
<comment type="caution">
    <text evidence="1">The sequence shown here is derived from an EMBL/GenBank/DDBJ whole genome shotgun (WGS) entry which is preliminary data.</text>
</comment>
<gene>
    <name evidence="1" type="ORF">N780_18035</name>
</gene>
<organism evidence="1 2">
    <name type="scientific">Pontibacillus chungwhensis BH030062</name>
    <dbReference type="NCBI Taxonomy" id="1385513"/>
    <lineage>
        <taxon>Bacteria</taxon>
        <taxon>Bacillati</taxon>
        <taxon>Bacillota</taxon>
        <taxon>Bacilli</taxon>
        <taxon>Bacillales</taxon>
        <taxon>Bacillaceae</taxon>
        <taxon>Pontibacillus</taxon>
    </lineage>
</organism>
<name>A0A0A2UY86_9BACI</name>
<reference evidence="1 2" key="1">
    <citation type="submission" date="2013-08" db="EMBL/GenBank/DDBJ databases">
        <title>Genome of Pontibacillus chungwhensis.</title>
        <authorList>
            <person name="Wang Q."/>
            <person name="Wang G."/>
        </authorList>
    </citation>
    <scope>NUCLEOTIDE SEQUENCE [LARGE SCALE GENOMIC DNA]</scope>
    <source>
        <strain evidence="1 2">BH030062</strain>
    </source>
</reference>
<protein>
    <submittedName>
        <fullName evidence="1">Uncharacterized protein</fullName>
    </submittedName>
</protein>
<sequence length="96" mass="10131">MEVRAGLGTTRFPAGSWEASSIATRFPGSPLGSLSRGSLAVPKPTLILNGETDCYSAVSDPPCMHNGTLPSPPNSAKVGRETARLLREKEVDETPH</sequence>
<dbReference type="EMBL" id="AVBG01000005">
    <property type="protein sequence ID" value="KGP91738.1"/>
    <property type="molecule type" value="Genomic_DNA"/>
</dbReference>
<accession>A0A0A2UY86</accession>
<evidence type="ECO:0000313" key="1">
    <source>
        <dbReference type="EMBL" id="KGP91738.1"/>
    </source>
</evidence>
<keyword evidence="2" id="KW-1185">Reference proteome</keyword>
<dbReference type="Proteomes" id="UP000030153">
    <property type="component" value="Unassembled WGS sequence"/>
</dbReference>
<proteinExistence type="predicted"/>
<evidence type="ECO:0000313" key="2">
    <source>
        <dbReference type="Proteomes" id="UP000030153"/>
    </source>
</evidence>